<evidence type="ECO:0000256" key="8">
    <source>
        <dbReference type="SAM" id="MobiDB-lite"/>
    </source>
</evidence>
<keyword evidence="10" id="KW-1185">Reference proteome</keyword>
<evidence type="ECO:0000313" key="10">
    <source>
        <dbReference type="Proteomes" id="UP001177140"/>
    </source>
</evidence>
<dbReference type="HAMAP" id="MF_01325_B">
    <property type="entry name" value="Ribosomal_uL3_B"/>
    <property type="match status" value="1"/>
</dbReference>
<feature type="region of interest" description="Disordered" evidence="8">
    <location>
        <begin position="1"/>
        <end position="26"/>
    </location>
</feature>
<sequence length="306" mass="33109">MAAVSSISPTFRLSSTKKPSSSSTTTIASCSFVNPTCTSSPSRRISLKSSPLHYSSLRHSLFSSTSSSSSAPPTKNKRMSVIMMSVDAGIGVMGTKLGMMTYFEPVGGKVVPVTVVGFREGNIVTQIKTEATDGYDAVQIGYRRVRDKKLKKPEMGHLNKIGAIPLRHLQEFRLTDIEGFEPNQKLVVEEIFKEGDLVDVSGTTIGKGFQGGIKRWNFKRGQMTHGSKSHRQLGSIGAGTTPGHVYKGKKMPGRMGGTKTKIRKLPIIKIDNDLRIIMIKGALPGKPGNLLRIAPAKIVGLNIPKN</sequence>
<keyword evidence="5 7" id="KW-0687">Ribonucleoprotein</keyword>
<feature type="compositionally biased region" description="Low complexity" evidence="8">
    <location>
        <begin position="14"/>
        <end position="26"/>
    </location>
</feature>
<dbReference type="Proteomes" id="UP001177140">
    <property type="component" value="Unassembled WGS sequence"/>
</dbReference>
<dbReference type="FunFam" id="3.30.160.810:FF:000001">
    <property type="entry name" value="50S ribosomal protein L3"/>
    <property type="match status" value="1"/>
</dbReference>
<keyword evidence="2" id="KW-0699">rRNA-binding</keyword>
<dbReference type="GO" id="GO:0003735">
    <property type="term" value="F:structural constituent of ribosome"/>
    <property type="evidence" value="ECO:0007669"/>
    <property type="project" value="InterPro"/>
</dbReference>
<dbReference type="GO" id="GO:0019843">
    <property type="term" value="F:rRNA binding"/>
    <property type="evidence" value="ECO:0007669"/>
    <property type="project" value="UniProtKB-KW"/>
</dbReference>
<evidence type="ECO:0000256" key="4">
    <source>
        <dbReference type="ARBA" id="ARBA00022980"/>
    </source>
</evidence>
<dbReference type="PANTHER" id="PTHR11229">
    <property type="entry name" value="50S RIBOSOMAL PROTEIN L3"/>
    <property type="match status" value="1"/>
</dbReference>
<evidence type="ECO:0000256" key="2">
    <source>
        <dbReference type="ARBA" id="ARBA00022730"/>
    </source>
</evidence>
<dbReference type="InterPro" id="IPR019927">
    <property type="entry name" value="Ribosomal_uL3_bac/org-type"/>
</dbReference>
<dbReference type="PROSITE" id="PS00474">
    <property type="entry name" value="RIBOSOMAL_L3"/>
    <property type="match status" value="1"/>
</dbReference>
<proteinExistence type="inferred from homology"/>
<evidence type="ECO:0000256" key="6">
    <source>
        <dbReference type="ARBA" id="ARBA00035213"/>
    </source>
</evidence>
<keyword evidence="3" id="KW-0694">RNA-binding</keyword>
<evidence type="ECO:0000256" key="7">
    <source>
        <dbReference type="RuleBase" id="RU003905"/>
    </source>
</evidence>
<evidence type="ECO:0000256" key="5">
    <source>
        <dbReference type="ARBA" id="ARBA00023274"/>
    </source>
</evidence>
<keyword evidence="4 7" id="KW-0689">Ribosomal protein</keyword>
<dbReference type="EMBL" id="JAJJMA010078880">
    <property type="protein sequence ID" value="MCL7028384.1"/>
    <property type="molecule type" value="Genomic_DNA"/>
</dbReference>
<dbReference type="FunFam" id="2.40.30.10:FF:000065">
    <property type="entry name" value="50S ribosomal protein L3, chloroplastic"/>
    <property type="match status" value="1"/>
</dbReference>
<dbReference type="SUPFAM" id="SSF50447">
    <property type="entry name" value="Translation proteins"/>
    <property type="match status" value="1"/>
</dbReference>
<dbReference type="InterPro" id="IPR000597">
    <property type="entry name" value="Ribosomal_uL3"/>
</dbReference>
<accession>A0AA41V1W1</accession>
<feature type="compositionally biased region" description="Polar residues" evidence="8">
    <location>
        <begin position="1"/>
        <end position="13"/>
    </location>
</feature>
<name>A0AA41V1W1_PAPNU</name>
<dbReference type="GO" id="GO:0009941">
    <property type="term" value="C:chloroplast envelope"/>
    <property type="evidence" value="ECO:0007669"/>
    <property type="project" value="TreeGrafter"/>
</dbReference>
<dbReference type="InterPro" id="IPR009000">
    <property type="entry name" value="Transl_B-barrel_sf"/>
</dbReference>
<organism evidence="9 10">
    <name type="scientific">Papaver nudicaule</name>
    <name type="common">Iceland poppy</name>
    <dbReference type="NCBI Taxonomy" id="74823"/>
    <lineage>
        <taxon>Eukaryota</taxon>
        <taxon>Viridiplantae</taxon>
        <taxon>Streptophyta</taxon>
        <taxon>Embryophyta</taxon>
        <taxon>Tracheophyta</taxon>
        <taxon>Spermatophyta</taxon>
        <taxon>Magnoliopsida</taxon>
        <taxon>Ranunculales</taxon>
        <taxon>Papaveraceae</taxon>
        <taxon>Papaveroideae</taxon>
        <taxon>Papaver</taxon>
    </lineage>
</organism>
<reference evidence="9" key="1">
    <citation type="submission" date="2022-03" db="EMBL/GenBank/DDBJ databases">
        <title>A functionally conserved STORR gene fusion in Papaver species that diverged 16.8 million years ago.</title>
        <authorList>
            <person name="Catania T."/>
        </authorList>
    </citation>
    <scope>NUCLEOTIDE SEQUENCE</scope>
    <source>
        <strain evidence="9">S-191538</strain>
    </source>
</reference>
<evidence type="ECO:0000256" key="1">
    <source>
        <dbReference type="ARBA" id="ARBA00006540"/>
    </source>
</evidence>
<dbReference type="Gene3D" id="2.40.30.10">
    <property type="entry name" value="Translation factors"/>
    <property type="match status" value="1"/>
</dbReference>
<dbReference type="Pfam" id="PF00297">
    <property type="entry name" value="Ribosomal_L3"/>
    <property type="match status" value="1"/>
</dbReference>
<dbReference type="AlphaFoldDB" id="A0AA41V1W1"/>
<dbReference type="NCBIfam" id="TIGR03625">
    <property type="entry name" value="L3_bact"/>
    <property type="match status" value="1"/>
</dbReference>
<comment type="caution">
    <text evidence="9">The sequence shown here is derived from an EMBL/GenBank/DDBJ whole genome shotgun (WGS) entry which is preliminary data.</text>
</comment>
<dbReference type="Gene3D" id="3.30.160.810">
    <property type="match status" value="1"/>
</dbReference>
<dbReference type="InterPro" id="IPR019926">
    <property type="entry name" value="Ribosomal_uL3_CS"/>
</dbReference>
<evidence type="ECO:0000313" key="9">
    <source>
        <dbReference type="EMBL" id="MCL7028384.1"/>
    </source>
</evidence>
<dbReference type="GO" id="GO:1990904">
    <property type="term" value="C:ribonucleoprotein complex"/>
    <property type="evidence" value="ECO:0007669"/>
    <property type="project" value="UniProtKB-KW"/>
</dbReference>
<protein>
    <recommendedName>
        <fullName evidence="6">Large ribosomal subunit protein uL3c</fullName>
    </recommendedName>
</protein>
<evidence type="ECO:0000256" key="3">
    <source>
        <dbReference type="ARBA" id="ARBA00022884"/>
    </source>
</evidence>
<dbReference type="PANTHER" id="PTHR11229:SF16">
    <property type="entry name" value="LARGE RIBOSOMAL SUBUNIT PROTEIN UL3C"/>
    <property type="match status" value="1"/>
</dbReference>
<gene>
    <name evidence="9" type="ORF">MKW94_022617</name>
</gene>
<feature type="region of interest" description="Disordered" evidence="8">
    <location>
        <begin position="225"/>
        <end position="258"/>
    </location>
</feature>
<dbReference type="GO" id="GO:0006412">
    <property type="term" value="P:translation"/>
    <property type="evidence" value="ECO:0007669"/>
    <property type="project" value="InterPro"/>
</dbReference>
<comment type="similarity">
    <text evidence="1 7">Belongs to the universal ribosomal protein uL3 family.</text>
</comment>
<dbReference type="GO" id="GO:0005840">
    <property type="term" value="C:ribosome"/>
    <property type="evidence" value="ECO:0007669"/>
    <property type="project" value="UniProtKB-KW"/>
</dbReference>